<keyword evidence="6" id="KW-0966">Cell projection</keyword>
<dbReference type="Pfam" id="PF23381">
    <property type="entry name" value="Beta-prop_IFT122_1st"/>
    <property type="match status" value="1"/>
</dbReference>
<accession>A0A1J4JZ76</accession>
<dbReference type="GO" id="GO:0097730">
    <property type="term" value="C:non-motile cilium"/>
    <property type="evidence" value="ECO:0007669"/>
    <property type="project" value="TreeGrafter"/>
</dbReference>
<proteinExistence type="predicted"/>
<evidence type="ECO:0000259" key="8">
    <source>
        <dbReference type="Pfam" id="PF23381"/>
    </source>
</evidence>
<organism evidence="9 10">
    <name type="scientific">Tritrichomonas foetus</name>
    <dbReference type="NCBI Taxonomy" id="1144522"/>
    <lineage>
        <taxon>Eukaryota</taxon>
        <taxon>Metamonada</taxon>
        <taxon>Parabasalia</taxon>
        <taxon>Tritrichomonadida</taxon>
        <taxon>Tritrichomonadidae</taxon>
        <taxon>Tritrichomonas</taxon>
    </lineage>
</organism>
<keyword evidence="5" id="KW-0969">Cilium</keyword>
<reference evidence="9" key="1">
    <citation type="submission" date="2016-10" db="EMBL/GenBank/DDBJ databases">
        <authorList>
            <person name="Benchimol M."/>
            <person name="Almeida L.G."/>
            <person name="Vasconcelos A.T."/>
            <person name="Perreira-Neves A."/>
            <person name="Rosa I.A."/>
            <person name="Tasca T."/>
            <person name="Bogo M.R."/>
            <person name="de Souza W."/>
        </authorList>
    </citation>
    <scope>NUCLEOTIDE SEQUENCE [LARGE SCALE GENOMIC DNA]</scope>
    <source>
        <strain evidence="9">K</strain>
    </source>
</reference>
<dbReference type="SMART" id="SM00320">
    <property type="entry name" value="WD40"/>
    <property type="match status" value="6"/>
</dbReference>
<comment type="caution">
    <text evidence="9">The sequence shown here is derived from an EMBL/GenBank/DDBJ whole genome shotgun (WGS) entry which is preliminary data.</text>
</comment>
<dbReference type="GO" id="GO:0035721">
    <property type="term" value="P:intraciliary retrograde transport"/>
    <property type="evidence" value="ECO:0007669"/>
    <property type="project" value="TreeGrafter"/>
</dbReference>
<keyword evidence="4" id="KW-0677">Repeat</keyword>
<dbReference type="EMBL" id="MLAK01000851">
    <property type="protein sequence ID" value="OHT02798.1"/>
    <property type="molecule type" value="Genomic_DNA"/>
</dbReference>
<feature type="domain" description="IFT122 second beta-propeller" evidence="7">
    <location>
        <begin position="305"/>
        <end position="523"/>
    </location>
</feature>
<evidence type="ECO:0000256" key="6">
    <source>
        <dbReference type="ARBA" id="ARBA00023273"/>
    </source>
</evidence>
<protein>
    <recommendedName>
        <fullName evidence="2">Intraflagellar transport protein 122 homolog</fullName>
    </recommendedName>
</protein>
<evidence type="ECO:0000256" key="5">
    <source>
        <dbReference type="ARBA" id="ARBA00023069"/>
    </source>
</evidence>
<comment type="subcellular location">
    <subcellularLocation>
        <location evidence="1">Cell projection</location>
        <location evidence="1">Cilium</location>
    </subcellularLocation>
</comment>
<evidence type="ECO:0000256" key="4">
    <source>
        <dbReference type="ARBA" id="ARBA00022737"/>
    </source>
</evidence>
<dbReference type="GO" id="GO:0061512">
    <property type="term" value="P:protein localization to cilium"/>
    <property type="evidence" value="ECO:0007669"/>
    <property type="project" value="TreeGrafter"/>
</dbReference>
<dbReference type="InterPro" id="IPR039857">
    <property type="entry name" value="Ift122/121"/>
</dbReference>
<dbReference type="InterPro" id="IPR056152">
    <property type="entry name" value="Beta-prop_IFT122_2nd"/>
</dbReference>
<dbReference type="SUPFAM" id="SSF50978">
    <property type="entry name" value="WD40 repeat-like"/>
    <property type="match status" value="2"/>
</dbReference>
<dbReference type="VEuPathDB" id="TrichDB:TRFO_29922"/>
<gene>
    <name evidence="9" type="ORF">TRFO_29922</name>
</gene>
<dbReference type="GO" id="GO:1905515">
    <property type="term" value="P:non-motile cilium assembly"/>
    <property type="evidence" value="ECO:0007669"/>
    <property type="project" value="TreeGrafter"/>
</dbReference>
<dbReference type="Proteomes" id="UP000179807">
    <property type="component" value="Unassembled WGS sequence"/>
</dbReference>
<dbReference type="GeneID" id="94841758"/>
<dbReference type="PANTHER" id="PTHR12764:SF4">
    <property type="entry name" value="INTRAFLAGELLAR TRANSPORT PROTEIN 122 HOMOLOG"/>
    <property type="match status" value="1"/>
</dbReference>
<dbReference type="AlphaFoldDB" id="A0A1J4JZ76"/>
<evidence type="ECO:0000256" key="3">
    <source>
        <dbReference type="ARBA" id="ARBA00022574"/>
    </source>
</evidence>
<dbReference type="Gene3D" id="2.130.10.10">
    <property type="entry name" value="YVTN repeat-like/Quinoprotein amine dehydrogenase"/>
    <property type="match status" value="2"/>
</dbReference>
<dbReference type="InterPro" id="IPR015943">
    <property type="entry name" value="WD40/YVTN_repeat-like_dom_sf"/>
</dbReference>
<sequence>MKSSLLWEVNANRSLSTRCPIYSLCFKIDHSQLIVACANDLLFIDPKNGEIVEKRRPHQAPIYCVRCSPDGIFFASSSADGAVVISRSINNDGFIRYGAPCATKNLCWCPNKQMLVSCSSKEFHVWHPDDNRAARFKVEENIVSCSFSPSGKTFLLSFENGDVFIYDPFNLPNVLQSYHFTFPLTSVSYTYFDDTEYIITTDLERHVSLFKASDKTLVGKNSLTFEALSTIFIDGFFLISGISGRICLMTAGLSYLGEIESGGDFIWDTSINSNGELAIARRDGVVELRSIEFGLAFARSGSIVAYRTNANQIRIRNIVDQSQQDLTFLKIVHSIQMNSTKILIHFKDALFVYDSKTYEKISEIPGDFDNCEFALTETAIVYSKNKELKFIDTCGKTISFFTFRREITTISNSSEGVIVGCVDGTISFIVNDKAHLLVSHNCAVEMIERKEHQIALIDRESHLTIYNSFDSSVLRSIEYSKSFSFNDKVSDLFASSDGNTIYIFYKDCEPIKHYVEGILLAFVRNLLIVSNRGAIEIIPTLLPYEELINRNMWDDVGRLAIELGANDAQSETILNECIKRKSFEFAPLLIDKEDKSRSFLFAEILPNSPDSIIDETTVSDPQKLEENGDSQKALDAYASKGDWESVLRLAATNSNLVRQMADFAFPKKYSAQVAKLLLEFGFGDSAIRVLSNSKDFKNPAKAHVFLGQWIDAISLTRLSPSVSPVVYPKMAQLLFESNLWFESLVCLFVVNDSDIRAEALRTIQKCVISFDQHKFINLMSAFNDPERYWSLLDLSYVYLLINRLKKVSIFLPINVEDATEIFYMCHFICARYKMTPMKGVDFGDILILLLFSASILGLKRWVAYALREIMQLDLDEHRRRIAQLSALISKEADHNKDIDIKCPKCGNVVFSSGRMPLLVCGICGMKIAFSAYSGKPLPLIHISYKGKSNPVILIQKEPLGNEKTPELTSEFVSDEFLEKTPPEMFVIQRLKKTAGVEDQLWLNPTLCEVHVCNICGTMMNSVDYEKSVMVLDHCPICHGNEAEADDNQILAALRSFEAESPILF</sequence>
<feature type="domain" description="IFT122 first beta-propeller" evidence="8">
    <location>
        <begin position="19"/>
        <end position="165"/>
    </location>
</feature>
<dbReference type="Pfam" id="PF23377">
    <property type="entry name" value="Beta-prop_IFT122_2nd"/>
    <property type="match status" value="1"/>
</dbReference>
<dbReference type="InterPro" id="IPR056153">
    <property type="entry name" value="Beta-prop_IFT122_1st"/>
</dbReference>
<dbReference type="InterPro" id="IPR001680">
    <property type="entry name" value="WD40_rpt"/>
</dbReference>
<name>A0A1J4JZ76_9EUKA</name>
<dbReference type="PANTHER" id="PTHR12764">
    <property type="entry name" value="WD REPEAT DOMAIN-RELATED"/>
    <property type="match status" value="1"/>
</dbReference>
<keyword evidence="3" id="KW-0853">WD repeat</keyword>
<dbReference type="GO" id="GO:0030991">
    <property type="term" value="C:intraciliary transport particle A"/>
    <property type="evidence" value="ECO:0007669"/>
    <property type="project" value="TreeGrafter"/>
</dbReference>
<evidence type="ECO:0000256" key="1">
    <source>
        <dbReference type="ARBA" id="ARBA00004138"/>
    </source>
</evidence>
<evidence type="ECO:0000313" key="10">
    <source>
        <dbReference type="Proteomes" id="UP000179807"/>
    </source>
</evidence>
<dbReference type="InterPro" id="IPR036322">
    <property type="entry name" value="WD40_repeat_dom_sf"/>
</dbReference>
<evidence type="ECO:0000259" key="7">
    <source>
        <dbReference type="Pfam" id="PF23377"/>
    </source>
</evidence>
<evidence type="ECO:0000256" key="2">
    <source>
        <dbReference type="ARBA" id="ARBA00019442"/>
    </source>
</evidence>
<dbReference type="OrthoDB" id="10255582at2759"/>
<dbReference type="RefSeq" id="XP_068355934.1">
    <property type="nucleotide sequence ID" value="XM_068507054.1"/>
</dbReference>
<keyword evidence="10" id="KW-1185">Reference proteome</keyword>
<evidence type="ECO:0000313" key="9">
    <source>
        <dbReference type="EMBL" id="OHT02798.1"/>
    </source>
</evidence>